<evidence type="ECO:0000256" key="1">
    <source>
        <dbReference type="SAM" id="MobiDB-lite"/>
    </source>
</evidence>
<keyword evidence="2" id="KW-0472">Membrane</keyword>
<gene>
    <name evidence="4" type="primary">LOC111099595</name>
</gene>
<evidence type="ECO:0000256" key="2">
    <source>
        <dbReference type="SAM" id="Phobius"/>
    </source>
</evidence>
<feature type="region of interest" description="Disordered" evidence="1">
    <location>
        <begin position="307"/>
        <end position="410"/>
    </location>
</feature>
<organism evidence="3 4">
    <name type="scientific">Crassostrea virginica</name>
    <name type="common">Eastern oyster</name>
    <dbReference type="NCBI Taxonomy" id="6565"/>
    <lineage>
        <taxon>Eukaryota</taxon>
        <taxon>Metazoa</taxon>
        <taxon>Spiralia</taxon>
        <taxon>Lophotrochozoa</taxon>
        <taxon>Mollusca</taxon>
        <taxon>Bivalvia</taxon>
        <taxon>Autobranchia</taxon>
        <taxon>Pteriomorphia</taxon>
        <taxon>Ostreida</taxon>
        <taxon>Ostreoidea</taxon>
        <taxon>Ostreidae</taxon>
        <taxon>Crassostrea</taxon>
    </lineage>
</organism>
<dbReference type="RefSeq" id="XP_022286636.1">
    <property type="nucleotide sequence ID" value="XM_022430928.1"/>
</dbReference>
<evidence type="ECO:0000313" key="4">
    <source>
        <dbReference type="RefSeq" id="XP_022286636.1"/>
    </source>
</evidence>
<keyword evidence="3" id="KW-1185">Reference proteome</keyword>
<feature type="compositionally biased region" description="Basic and acidic residues" evidence="1">
    <location>
        <begin position="379"/>
        <end position="397"/>
    </location>
</feature>
<feature type="compositionally biased region" description="Basic and acidic residues" evidence="1">
    <location>
        <begin position="334"/>
        <end position="344"/>
    </location>
</feature>
<keyword evidence="2" id="KW-0812">Transmembrane</keyword>
<protein>
    <submittedName>
        <fullName evidence="4">Uncharacterized protein LOC111099595</fullName>
    </submittedName>
</protein>
<evidence type="ECO:0000313" key="3">
    <source>
        <dbReference type="Proteomes" id="UP000694844"/>
    </source>
</evidence>
<dbReference type="Proteomes" id="UP000694844">
    <property type="component" value="Chromosome 6"/>
</dbReference>
<dbReference type="GeneID" id="111099595"/>
<name>A0A8B8A588_CRAVI</name>
<proteinExistence type="predicted"/>
<reference evidence="4" key="1">
    <citation type="submission" date="2025-08" db="UniProtKB">
        <authorList>
            <consortium name="RefSeq"/>
        </authorList>
    </citation>
    <scope>IDENTIFICATION</scope>
    <source>
        <tissue evidence="4">Whole sample</tissue>
    </source>
</reference>
<accession>A0A8B8A588</accession>
<sequence>MPRVSECPTTLQKVIEGKARLECGRDKYGNNQYMCLPNEEKTSLVEFCYDGIMGIQEKGNCLRISERTYVLNKSSCREFSSGCPEKDYFSYNFHEYPNCLMINTKRFCYTSNPDCPKEINQVQEDGTSFGNNTHFHIIIAVLVVLLMVSVIVFFLFCWWQRKKKINQPVETVNPEQNNDKVNPEQNNDKPTLPSDGAWTSVPQSTEEKERLIAPDGTSVPQSTEEKERLIAPDESFSNINSGTTPSANFPAGTFSNTIGGTSLYGRTFSNTIGGTSLYGSPKAAAVRVKGGKQAKVLYEAQGVKIDADAQGPGSCVHLGDNLPEEESENSTEGQEQKELPEELKASLTSEKNSQDQPEELQFHLGERPTPTGSTVLKTFSEDNELKSKPEEKADEFPGKLALKGTRKDYD</sequence>
<feature type="transmembrane region" description="Helical" evidence="2">
    <location>
        <begin position="135"/>
        <end position="159"/>
    </location>
</feature>
<feature type="compositionally biased region" description="Polar residues" evidence="1">
    <location>
        <begin position="346"/>
        <end position="355"/>
    </location>
</feature>
<dbReference type="AlphaFoldDB" id="A0A8B8A588"/>
<dbReference type="KEGG" id="cvn:111099595"/>
<feature type="region of interest" description="Disordered" evidence="1">
    <location>
        <begin position="170"/>
        <end position="227"/>
    </location>
</feature>
<keyword evidence="2" id="KW-1133">Transmembrane helix</keyword>